<feature type="region of interest" description="Disordered" evidence="1">
    <location>
        <begin position="33"/>
        <end position="54"/>
    </location>
</feature>
<protein>
    <submittedName>
        <fullName evidence="2">Uncharacterized protein</fullName>
    </submittedName>
</protein>
<reference evidence="2 3" key="1">
    <citation type="journal article" date="2024" name="G3 (Bethesda)">
        <title>Genome assembly of Hibiscus sabdariffa L. provides insights into metabolisms of medicinal natural products.</title>
        <authorList>
            <person name="Kim T."/>
        </authorList>
    </citation>
    <scope>NUCLEOTIDE SEQUENCE [LARGE SCALE GENOMIC DNA]</scope>
    <source>
        <strain evidence="2">TK-2024</strain>
        <tissue evidence="2">Old leaves</tissue>
    </source>
</reference>
<dbReference type="EMBL" id="JBBPBM010000030">
    <property type="protein sequence ID" value="KAK8535357.1"/>
    <property type="molecule type" value="Genomic_DNA"/>
</dbReference>
<proteinExistence type="predicted"/>
<accession>A0ABR2DD98</accession>
<sequence>MFIHARVGTAHGTPRFLNATCLHQRPCDHPWLASQLSVPGESQPRDSSNGSRRMTERVTNFGTATIHAAPPPDITATHCVAIITYKKIEAWKMSKEYLVKLNGLNY</sequence>
<comment type="caution">
    <text evidence="2">The sequence shown here is derived from an EMBL/GenBank/DDBJ whole genome shotgun (WGS) entry which is preliminary data.</text>
</comment>
<name>A0ABR2DD98_9ROSI</name>
<keyword evidence="3" id="KW-1185">Reference proteome</keyword>
<evidence type="ECO:0000313" key="3">
    <source>
        <dbReference type="Proteomes" id="UP001472677"/>
    </source>
</evidence>
<feature type="compositionally biased region" description="Polar residues" evidence="1">
    <location>
        <begin position="45"/>
        <end position="54"/>
    </location>
</feature>
<evidence type="ECO:0000256" key="1">
    <source>
        <dbReference type="SAM" id="MobiDB-lite"/>
    </source>
</evidence>
<dbReference type="Proteomes" id="UP001472677">
    <property type="component" value="Unassembled WGS sequence"/>
</dbReference>
<evidence type="ECO:0000313" key="2">
    <source>
        <dbReference type="EMBL" id="KAK8535357.1"/>
    </source>
</evidence>
<organism evidence="2 3">
    <name type="scientific">Hibiscus sabdariffa</name>
    <name type="common">roselle</name>
    <dbReference type="NCBI Taxonomy" id="183260"/>
    <lineage>
        <taxon>Eukaryota</taxon>
        <taxon>Viridiplantae</taxon>
        <taxon>Streptophyta</taxon>
        <taxon>Embryophyta</taxon>
        <taxon>Tracheophyta</taxon>
        <taxon>Spermatophyta</taxon>
        <taxon>Magnoliopsida</taxon>
        <taxon>eudicotyledons</taxon>
        <taxon>Gunneridae</taxon>
        <taxon>Pentapetalae</taxon>
        <taxon>rosids</taxon>
        <taxon>malvids</taxon>
        <taxon>Malvales</taxon>
        <taxon>Malvaceae</taxon>
        <taxon>Malvoideae</taxon>
        <taxon>Hibiscus</taxon>
    </lineage>
</organism>
<gene>
    <name evidence="2" type="ORF">V6N12_056878</name>
</gene>